<comment type="caution">
    <text evidence="3">The sequence shown here is derived from an EMBL/GenBank/DDBJ whole genome shotgun (WGS) entry which is preliminary data.</text>
</comment>
<feature type="transmembrane region" description="Helical" evidence="2">
    <location>
        <begin position="297"/>
        <end position="325"/>
    </location>
</feature>
<sequence>MHAFDDKHSSEKDEASESEEEQLDRWRRLRQKQQGCSVLPVEAHKPAVCLLVFLLFFLTLFFAAAILTTDVERRHATRQAIRRNIFQAAFLQAPQATQSASQQASSETPNEQPESSSLGADAAARRRLDADSDEALHGISSPLGAATAANDWEGQGLATVSLLQWGDVRLWLLHVCRRMLLTGLVADLLVVEEARLSVVKGALASNSSATSKRLLLKLWKTSGGGTYEVDFRSVYGMPWGYDITPQLNELDAGGWLSPLTTSLSVRLLLRDNSGDASYVEVSFAQLATGRIVPKCSIFVNLVSSFLVSIIVAGLFFLVTVCYLFVEIYAYQYVKRANRDAGQQQGAFSAYFLGRWEILGTTACGFVTALLLCGRVVLSKVLPDANTFSYIHLIDILDDMTRFLVVATTFFAMMRTLRFLTSVSLFFFIVQSALKTALREFSGVQLVAALAILGVAGANYLLAGGGRRRKAKRWGNSLSKKCKQDGEKKGRQEDGKRTEMKTQTGKGNGDILTHKTRRFPSQSVLPCLA</sequence>
<dbReference type="VEuPathDB" id="ToxoDB:TGCOUG_310560A"/>
<proteinExistence type="predicted"/>
<accession>A0A2G8XT69</accession>
<evidence type="ECO:0000313" key="4">
    <source>
        <dbReference type="Proteomes" id="UP000236343"/>
    </source>
</evidence>
<evidence type="ECO:0000313" key="3">
    <source>
        <dbReference type="EMBL" id="PIL98231.1"/>
    </source>
</evidence>
<dbReference type="AlphaFoldDB" id="A0A2G8XT69"/>
<keyword evidence="2 3" id="KW-0812">Transmembrane</keyword>
<name>A0A2G8XT69_TOXGO</name>
<feature type="compositionally biased region" description="Polar residues" evidence="1">
    <location>
        <begin position="518"/>
        <end position="528"/>
    </location>
</feature>
<feature type="transmembrane region" description="Helical" evidence="2">
    <location>
        <begin position="443"/>
        <end position="462"/>
    </location>
</feature>
<evidence type="ECO:0000256" key="2">
    <source>
        <dbReference type="SAM" id="Phobius"/>
    </source>
</evidence>
<feature type="compositionally biased region" description="Low complexity" evidence="1">
    <location>
        <begin position="97"/>
        <end position="106"/>
    </location>
</feature>
<feature type="compositionally biased region" description="Basic and acidic residues" evidence="1">
    <location>
        <begin position="481"/>
        <end position="499"/>
    </location>
</feature>
<reference evidence="3 4" key="1">
    <citation type="journal article" date="2016" name="Nat. Commun.">
        <title>Local admixture of amplified and diversified secreted pathogenesis determinants shapes mosaic Toxoplasma gondii genomes.</title>
        <authorList>
            <person name="Lorenzi H."/>
            <person name="Khan A."/>
            <person name="Behnke M.S."/>
            <person name="Namasivayam S."/>
            <person name="Swapna L.S."/>
            <person name="Hadjithomas M."/>
            <person name="Karamycheva S."/>
            <person name="Pinney D."/>
            <person name="Brunk B.P."/>
            <person name="Ajioka J.W."/>
            <person name="Ajzenberg D."/>
            <person name="Boothroyd J.C."/>
            <person name="Boyle J.P."/>
            <person name="Darde M.L."/>
            <person name="Diaz-Miranda M.A."/>
            <person name="Dubey J.P."/>
            <person name="Fritz H.M."/>
            <person name="Gennari S.M."/>
            <person name="Gregory B.D."/>
            <person name="Kim K."/>
            <person name="Saeij J.P."/>
            <person name="Su C."/>
            <person name="White M.W."/>
            <person name="Zhu X.Q."/>
            <person name="Howe D.K."/>
            <person name="Rosenthal B.M."/>
            <person name="Grigg M.E."/>
            <person name="Parkinson J."/>
            <person name="Liu L."/>
            <person name="Kissinger J.C."/>
            <person name="Roos D.S."/>
            <person name="Sibley L.D."/>
        </authorList>
    </citation>
    <scope>NUCLEOTIDE SEQUENCE [LARGE SCALE GENOMIC DNA]</scope>
    <source>
        <strain evidence="3 4">COUG</strain>
    </source>
</reference>
<feature type="transmembrane region" description="Helical" evidence="2">
    <location>
        <begin position="47"/>
        <end position="67"/>
    </location>
</feature>
<feature type="region of interest" description="Disordered" evidence="1">
    <location>
        <begin position="473"/>
        <end position="528"/>
    </location>
</feature>
<protein>
    <submittedName>
        <fullName evidence="3">Putative transmembrane protein</fullName>
    </submittedName>
</protein>
<organism evidence="3 4">
    <name type="scientific">Toxoplasma gondii COUG</name>
    <dbReference type="NCBI Taxonomy" id="1074873"/>
    <lineage>
        <taxon>Eukaryota</taxon>
        <taxon>Sar</taxon>
        <taxon>Alveolata</taxon>
        <taxon>Apicomplexa</taxon>
        <taxon>Conoidasida</taxon>
        <taxon>Coccidia</taxon>
        <taxon>Eucoccidiorida</taxon>
        <taxon>Eimeriorina</taxon>
        <taxon>Sarcocystidae</taxon>
        <taxon>Toxoplasma</taxon>
    </lineage>
</organism>
<dbReference type="EMBL" id="AGQR02002834">
    <property type="protein sequence ID" value="PIL98231.1"/>
    <property type="molecule type" value="Genomic_DNA"/>
</dbReference>
<keyword evidence="2" id="KW-1133">Transmembrane helix</keyword>
<dbReference type="Proteomes" id="UP000236343">
    <property type="component" value="Unassembled WGS sequence"/>
</dbReference>
<feature type="transmembrane region" description="Helical" evidence="2">
    <location>
        <begin position="357"/>
        <end position="377"/>
    </location>
</feature>
<feature type="region of interest" description="Disordered" evidence="1">
    <location>
        <begin position="1"/>
        <end position="25"/>
    </location>
</feature>
<evidence type="ECO:0000256" key="1">
    <source>
        <dbReference type="SAM" id="MobiDB-lite"/>
    </source>
</evidence>
<gene>
    <name evidence="3" type="ORF">TGCOUG_310560A</name>
</gene>
<feature type="transmembrane region" description="Helical" evidence="2">
    <location>
        <begin position="418"/>
        <end position="437"/>
    </location>
</feature>
<feature type="compositionally biased region" description="Basic and acidic residues" evidence="1">
    <location>
        <begin position="1"/>
        <end position="15"/>
    </location>
</feature>
<feature type="region of interest" description="Disordered" evidence="1">
    <location>
        <begin position="97"/>
        <end position="123"/>
    </location>
</feature>
<keyword evidence="2" id="KW-0472">Membrane</keyword>